<dbReference type="AlphaFoldDB" id="A0A1L7D197"/>
<keyword evidence="3 5" id="KW-0067">ATP-binding</keyword>
<accession>A0A1L7D197</accession>
<dbReference type="InterPro" id="IPR027417">
    <property type="entry name" value="P-loop_NTPase"/>
</dbReference>
<proteinExistence type="predicted"/>
<evidence type="ECO:0000256" key="1">
    <source>
        <dbReference type="ARBA" id="ARBA00022448"/>
    </source>
</evidence>
<dbReference type="PANTHER" id="PTHR42734">
    <property type="entry name" value="METAL TRANSPORT SYSTEM ATP-BINDING PROTEIN TM_0124-RELATED"/>
    <property type="match status" value="1"/>
</dbReference>
<evidence type="ECO:0000313" key="6">
    <source>
        <dbReference type="Proteomes" id="UP000185491"/>
    </source>
</evidence>
<keyword evidence="1" id="KW-0813">Transport</keyword>
<dbReference type="SUPFAM" id="SSF52540">
    <property type="entry name" value="P-loop containing nucleoside triphosphate hydrolases"/>
    <property type="match status" value="1"/>
</dbReference>
<reference evidence="5 6" key="1">
    <citation type="submission" date="2014-08" db="EMBL/GenBank/DDBJ databases">
        <title>Complete genome sequence of Corynebacterium phocae M408/89/1(T)(=DSM 44612(T)), isolated from the common seal (Phoca vitulina).</title>
        <authorList>
            <person name="Ruckert C."/>
            <person name="Albersmeier A."/>
            <person name="Winkler A."/>
            <person name="Kalinowski J."/>
        </authorList>
    </citation>
    <scope>NUCLEOTIDE SEQUENCE [LARGE SCALE GENOMIC DNA]</scope>
    <source>
        <strain evidence="5 6">M408/89/1</strain>
    </source>
</reference>
<dbReference type="Proteomes" id="UP000185491">
    <property type="component" value="Chromosome"/>
</dbReference>
<dbReference type="InterPro" id="IPR003439">
    <property type="entry name" value="ABC_transporter-like_ATP-bd"/>
</dbReference>
<dbReference type="STRING" id="161895.CPHO_01760"/>
<dbReference type="RefSeq" id="WP_075732691.1">
    <property type="nucleotide sequence ID" value="NZ_CP009249.1"/>
</dbReference>
<evidence type="ECO:0000313" key="5">
    <source>
        <dbReference type="EMBL" id="APT91843.1"/>
    </source>
</evidence>
<evidence type="ECO:0000259" key="4">
    <source>
        <dbReference type="PROSITE" id="PS50893"/>
    </source>
</evidence>
<dbReference type="PROSITE" id="PS50893">
    <property type="entry name" value="ABC_TRANSPORTER_2"/>
    <property type="match status" value="1"/>
</dbReference>
<dbReference type="InterPro" id="IPR017871">
    <property type="entry name" value="ABC_transporter-like_CS"/>
</dbReference>
<evidence type="ECO:0000256" key="2">
    <source>
        <dbReference type="ARBA" id="ARBA00022741"/>
    </source>
</evidence>
<dbReference type="Gene3D" id="3.40.50.300">
    <property type="entry name" value="P-loop containing nucleotide triphosphate hydrolases"/>
    <property type="match status" value="1"/>
</dbReference>
<dbReference type="GO" id="GO:0016887">
    <property type="term" value="F:ATP hydrolysis activity"/>
    <property type="evidence" value="ECO:0007669"/>
    <property type="project" value="InterPro"/>
</dbReference>
<dbReference type="InterPro" id="IPR050153">
    <property type="entry name" value="Metal_Ion_Import_ABC"/>
</dbReference>
<dbReference type="SMART" id="SM00382">
    <property type="entry name" value="AAA"/>
    <property type="match status" value="1"/>
</dbReference>
<gene>
    <name evidence="5" type="ORF">CPHO_01760</name>
</gene>
<keyword evidence="6" id="KW-1185">Reference proteome</keyword>
<feature type="domain" description="ABC transporter" evidence="4">
    <location>
        <begin position="2"/>
        <end position="221"/>
    </location>
</feature>
<dbReference type="OrthoDB" id="5296765at2"/>
<dbReference type="KEGG" id="cpho:CPHO_01760"/>
<sequence length="224" mass="24250">MLKATNLTAGYRDPIVRDASFELEKGKITGIVGANGTGKSTVIKTIAGLIPKHGGEIKIDGHLSYMPQHADVDWDFPATVHDLVIMGRAPRLKWWQWYSAEDKKRTSQALEQVGMGNLGKQDISKLSGGQRQRALLARTLVSDPDIVLLDEPFAGIDAHSQASIEEVLRELRGQGIALALVHHNLQEVAALCDNVIMLESGRISAQGPTSTTLSDQAIASMFSS</sequence>
<dbReference type="CDD" id="cd03235">
    <property type="entry name" value="ABC_Metallic_Cations"/>
    <property type="match status" value="1"/>
</dbReference>
<dbReference type="InterPro" id="IPR003593">
    <property type="entry name" value="AAA+_ATPase"/>
</dbReference>
<organism evidence="5 6">
    <name type="scientific">Corynebacterium phocae</name>
    <dbReference type="NCBI Taxonomy" id="161895"/>
    <lineage>
        <taxon>Bacteria</taxon>
        <taxon>Bacillati</taxon>
        <taxon>Actinomycetota</taxon>
        <taxon>Actinomycetes</taxon>
        <taxon>Mycobacteriales</taxon>
        <taxon>Corynebacteriaceae</taxon>
        <taxon>Corynebacterium</taxon>
    </lineage>
</organism>
<dbReference type="EMBL" id="CP009249">
    <property type="protein sequence ID" value="APT91843.1"/>
    <property type="molecule type" value="Genomic_DNA"/>
</dbReference>
<dbReference type="Pfam" id="PF00005">
    <property type="entry name" value="ABC_tran"/>
    <property type="match status" value="1"/>
</dbReference>
<evidence type="ECO:0000256" key="3">
    <source>
        <dbReference type="ARBA" id="ARBA00022840"/>
    </source>
</evidence>
<dbReference type="PROSITE" id="PS00211">
    <property type="entry name" value="ABC_TRANSPORTER_1"/>
    <property type="match status" value="1"/>
</dbReference>
<keyword evidence="2" id="KW-0547">Nucleotide-binding</keyword>
<dbReference type="GO" id="GO:0005524">
    <property type="term" value="F:ATP binding"/>
    <property type="evidence" value="ECO:0007669"/>
    <property type="project" value="UniProtKB-KW"/>
</dbReference>
<name>A0A1L7D197_9CORY</name>
<protein>
    <submittedName>
        <fullName evidence="5">Manganese ABC transporter ATP-binding protein</fullName>
    </submittedName>
</protein>